<accession>A0ABR0RZV6</accession>
<keyword evidence="3" id="KW-1185">Reference proteome</keyword>
<sequence>MSNNAPSTPNSSAPTKPEEKKSGHEKSGQEKSGSDLTKTTQDAGKIVPDSAGLLDKPALGISKEAAEATAGSLKVHVKIALEIDIRVTARIKGDIAIGTFSSIELARSS</sequence>
<reference evidence="2 3" key="1">
    <citation type="journal article" date="2023" name="Res Sq">
        <title>Genomic and morphological characterization of Knufia obscura isolated from the Mars 2020 spacecraft assembly facility.</title>
        <authorList>
            <person name="Chander A.M."/>
            <person name="Teixeira M.M."/>
            <person name="Singh N.K."/>
            <person name="Williams M.P."/>
            <person name="Parker C.W."/>
            <person name="Leo P."/>
            <person name="Stajich J.E."/>
            <person name="Torok T."/>
            <person name="Tighe S."/>
            <person name="Mason C.E."/>
            <person name="Venkateswaran K."/>
        </authorList>
    </citation>
    <scope>NUCLEOTIDE SEQUENCE [LARGE SCALE GENOMIC DNA]</scope>
    <source>
        <strain evidence="2 3">CCFEE 5817</strain>
    </source>
</reference>
<dbReference type="EMBL" id="JAVHJV010000001">
    <property type="protein sequence ID" value="KAK5946110.1"/>
    <property type="molecule type" value="Genomic_DNA"/>
</dbReference>
<dbReference type="GeneID" id="89993699"/>
<evidence type="ECO:0000313" key="3">
    <source>
        <dbReference type="Proteomes" id="UP001334248"/>
    </source>
</evidence>
<evidence type="ECO:0000256" key="1">
    <source>
        <dbReference type="SAM" id="MobiDB-lite"/>
    </source>
</evidence>
<dbReference type="RefSeq" id="XP_064734200.1">
    <property type="nucleotide sequence ID" value="XM_064868703.1"/>
</dbReference>
<feature type="compositionally biased region" description="Low complexity" evidence="1">
    <location>
        <begin position="1"/>
        <end position="15"/>
    </location>
</feature>
<evidence type="ECO:0000313" key="2">
    <source>
        <dbReference type="EMBL" id="KAK5946110.1"/>
    </source>
</evidence>
<feature type="compositionally biased region" description="Basic and acidic residues" evidence="1">
    <location>
        <begin position="16"/>
        <end position="33"/>
    </location>
</feature>
<feature type="region of interest" description="Disordered" evidence="1">
    <location>
        <begin position="1"/>
        <end position="51"/>
    </location>
</feature>
<protein>
    <submittedName>
        <fullName evidence="2">Uncharacterized protein</fullName>
    </submittedName>
</protein>
<name>A0ABR0RZV6_9EURO</name>
<dbReference type="Proteomes" id="UP001334248">
    <property type="component" value="Unassembled WGS sequence"/>
</dbReference>
<organism evidence="2 3">
    <name type="scientific">Knufia obscura</name>
    <dbReference type="NCBI Taxonomy" id="1635080"/>
    <lineage>
        <taxon>Eukaryota</taxon>
        <taxon>Fungi</taxon>
        <taxon>Dikarya</taxon>
        <taxon>Ascomycota</taxon>
        <taxon>Pezizomycotina</taxon>
        <taxon>Eurotiomycetes</taxon>
        <taxon>Chaetothyriomycetidae</taxon>
        <taxon>Chaetothyriales</taxon>
        <taxon>Trichomeriaceae</taxon>
        <taxon>Knufia</taxon>
    </lineage>
</organism>
<proteinExistence type="predicted"/>
<gene>
    <name evidence="2" type="ORF">PMZ80_000250</name>
</gene>
<comment type="caution">
    <text evidence="2">The sequence shown here is derived from an EMBL/GenBank/DDBJ whole genome shotgun (WGS) entry which is preliminary data.</text>
</comment>